<name>A0A382AR20_9ZZZZ</name>
<dbReference type="InterPro" id="IPR000639">
    <property type="entry name" value="Epox_hydrolase-like"/>
</dbReference>
<gene>
    <name evidence="2" type="ORF">METZ01_LOCUS156839</name>
</gene>
<dbReference type="InterPro" id="IPR050266">
    <property type="entry name" value="AB_hydrolase_sf"/>
</dbReference>
<sequence length="238" mass="26497">MHGVGTEASYWQVQLKKFSSRFRTIAWNAPGYGDSNPISRFTFKALVKRLERALDELKVSKAFFVGHSFGGMILQELAVLHPERIAGMVLYSTSSAFGKADGTWQKEFLRKRLAPMQKGKTLKDLAPIILRELTGDSPDQAGILLGLESTHKIPNKVYEQALRCIVTFDQRSNLEKLKGPVLVLSGEKDLNAPPAMMQKMASRIPNANYVCLQGIGHLANLECPGVFNRTLNDFFISL</sequence>
<dbReference type="PANTHER" id="PTHR43798">
    <property type="entry name" value="MONOACYLGLYCEROL LIPASE"/>
    <property type="match status" value="1"/>
</dbReference>
<dbReference type="InterPro" id="IPR000073">
    <property type="entry name" value="AB_hydrolase_1"/>
</dbReference>
<dbReference type="EMBL" id="UINC01026472">
    <property type="protein sequence ID" value="SVB03985.1"/>
    <property type="molecule type" value="Genomic_DNA"/>
</dbReference>
<accession>A0A382AR20</accession>
<dbReference type="Pfam" id="PF00561">
    <property type="entry name" value="Abhydrolase_1"/>
    <property type="match status" value="1"/>
</dbReference>
<evidence type="ECO:0000259" key="1">
    <source>
        <dbReference type="Pfam" id="PF00561"/>
    </source>
</evidence>
<protein>
    <recommendedName>
        <fullName evidence="1">AB hydrolase-1 domain-containing protein</fullName>
    </recommendedName>
</protein>
<dbReference type="Gene3D" id="3.40.50.1820">
    <property type="entry name" value="alpha/beta hydrolase"/>
    <property type="match status" value="1"/>
</dbReference>
<dbReference type="SUPFAM" id="SSF53474">
    <property type="entry name" value="alpha/beta-Hydrolases"/>
    <property type="match status" value="1"/>
</dbReference>
<dbReference type="PRINTS" id="PR00412">
    <property type="entry name" value="EPOXHYDRLASE"/>
</dbReference>
<proteinExistence type="predicted"/>
<dbReference type="GO" id="GO:0003824">
    <property type="term" value="F:catalytic activity"/>
    <property type="evidence" value="ECO:0007669"/>
    <property type="project" value="InterPro"/>
</dbReference>
<dbReference type="InterPro" id="IPR029058">
    <property type="entry name" value="AB_hydrolase_fold"/>
</dbReference>
<evidence type="ECO:0000313" key="2">
    <source>
        <dbReference type="EMBL" id="SVB03985.1"/>
    </source>
</evidence>
<dbReference type="AlphaFoldDB" id="A0A382AR20"/>
<organism evidence="2">
    <name type="scientific">marine metagenome</name>
    <dbReference type="NCBI Taxonomy" id="408172"/>
    <lineage>
        <taxon>unclassified sequences</taxon>
        <taxon>metagenomes</taxon>
        <taxon>ecological metagenomes</taxon>
    </lineage>
</organism>
<dbReference type="PRINTS" id="PR00111">
    <property type="entry name" value="ABHYDROLASE"/>
</dbReference>
<reference evidence="2" key="1">
    <citation type="submission" date="2018-05" db="EMBL/GenBank/DDBJ databases">
        <authorList>
            <person name="Lanie J.A."/>
            <person name="Ng W.-L."/>
            <person name="Kazmierczak K.M."/>
            <person name="Andrzejewski T.M."/>
            <person name="Davidsen T.M."/>
            <person name="Wayne K.J."/>
            <person name="Tettelin H."/>
            <person name="Glass J.I."/>
            <person name="Rusch D."/>
            <person name="Podicherti R."/>
            <person name="Tsui H.-C.T."/>
            <person name="Winkler M.E."/>
        </authorList>
    </citation>
    <scope>NUCLEOTIDE SEQUENCE</scope>
</reference>
<feature type="domain" description="AB hydrolase-1" evidence="1">
    <location>
        <begin position="2"/>
        <end position="222"/>
    </location>
</feature>